<evidence type="ECO:0000313" key="3">
    <source>
        <dbReference type="EMBL" id="KAF4720480.1"/>
    </source>
</evidence>
<keyword evidence="1" id="KW-0175">Coiled coil</keyword>
<dbReference type="InterPro" id="IPR036388">
    <property type="entry name" value="WH-like_DNA-bd_sf"/>
</dbReference>
<gene>
    <name evidence="3" type="ORF">FOZ62_010629</name>
</gene>
<reference evidence="3 4" key="1">
    <citation type="submission" date="2020-04" db="EMBL/GenBank/DDBJ databases">
        <title>Perkinsus olseni comparative genomics.</title>
        <authorList>
            <person name="Bogema D.R."/>
        </authorList>
    </citation>
    <scope>NUCLEOTIDE SEQUENCE [LARGE SCALE GENOMIC DNA]</scope>
    <source>
        <strain evidence="3">ATCC PRA-205</strain>
    </source>
</reference>
<feature type="non-terminal residue" evidence="3">
    <location>
        <position position="254"/>
    </location>
</feature>
<dbReference type="Pfam" id="PF13884">
    <property type="entry name" value="Peptidase_S74"/>
    <property type="match status" value="1"/>
</dbReference>
<name>A0A7J6RL67_PEROL</name>
<protein>
    <recommendedName>
        <fullName evidence="2">Peptidase S74 domain-containing protein</fullName>
    </recommendedName>
</protein>
<dbReference type="InterPro" id="IPR030392">
    <property type="entry name" value="S74_ICA"/>
</dbReference>
<evidence type="ECO:0000259" key="2">
    <source>
        <dbReference type="PROSITE" id="PS51688"/>
    </source>
</evidence>
<accession>A0A7J6RL67</accession>
<feature type="non-terminal residue" evidence="3">
    <location>
        <position position="1"/>
    </location>
</feature>
<dbReference type="PROSITE" id="PS51688">
    <property type="entry name" value="ICA"/>
    <property type="match status" value="1"/>
</dbReference>
<dbReference type="AlphaFoldDB" id="A0A7J6RL67"/>
<evidence type="ECO:0000256" key="1">
    <source>
        <dbReference type="SAM" id="Coils"/>
    </source>
</evidence>
<dbReference type="Proteomes" id="UP000574390">
    <property type="component" value="Unassembled WGS sequence"/>
</dbReference>
<dbReference type="Gene3D" id="1.10.10.10">
    <property type="entry name" value="Winged helix-like DNA-binding domain superfamily/Winged helix DNA-binding domain"/>
    <property type="match status" value="1"/>
</dbReference>
<feature type="domain" description="Peptidase S74" evidence="2">
    <location>
        <begin position="123"/>
        <end position="233"/>
    </location>
</feature>
<sequence length="254" mass="27699">TANCGSSISLRSFARLGSVLSLRDTAHLGSALSVLTNTYANQLSVIQVATFGSSLSLRSFARLGSKLSVVDFATFGSSLSVRSFVRLGSFQLYAGSTRVISATDAGTGTLHGTWTADVALTTSDRRLKRDITPLSVALEPTDEESAPDSEGPASQLLRELRPVAFKLESEVQAEAERRRFGFIAQDLERLLPEVVHRSEGQDTLSVLYQDLIAILTGAVQEQQSRIRELEERLTDLQARFEAHLLEHLLYTNGT</sequence>
<comment type="caution">
    <text evidence="3">The sequence shown here is derived from an EMBL/GenBank/DDBJ whole genome shotgun (WGS) entry which is preliminary data.</text>
</comment>
<feature type="coiled-coil region" evidence="1">
    <location>
        <begin position="212"/>
        <end position="246"/>
    </location>
</feature>
<organism evidence="3 4">
    <name type="scientific">Perkinsus olseni</name>
    <name type="common">Perkinsus atlanticus</name>
    <dbReference type="NCBI Taxonomy" id="32597"/>
    <lineage>
        <taxon>Eukaryota</taxon>
        <taxon>Sar</taxon>
        <taxon>Alveolata</taxon>
        <taxon>Perkinsozoa</taxon>
        <taxon>Perkinsea</taxon>
        <taxon>Perkinsida</taxon>
        <taxon>Perkinsidae</taxon>
        <taxon>Perkinsus</taxon>
    </lineage>
</organism>
<dbReference type="EMBL" id="JABANM010021887">
    <property type="protein sequence ID" value="KAF4720480.1"/>
    <property type="molecule type" value="Genomic_DNA"/>
</dbReference>
<evidence type="ECO:0000313" key="4">
    <source>
        <dbReference type="Proteomes" id="UP000574390"/>
    </source>
</evidence>
<proteinExistence type="predicted"/>